<organism evidence="2">
    <name type="scientific">Capitella teleta</name>
    <name type="common">Polychaete worm</name>
    <dbReference type="NCBI Taxonomy" id="283909"/>
    <lineage>
        <taxon>Eukaryota</taxon>
        <taxon>Metazoa</taxon>
        <taxon>Spiralia</taxon>
        <taxon>Lophotrochozoa</taxon>
        <taxon>Annelida</taxon>
        <taxon>Polychaeta</taxon>
        <taxon>Sedentaria</taxon>
        <taxon>Scolecida</taxon>
        <taxon>Capitellidae</taxon>
        <taxon>Capitella</taxon>
    </lineage>
</organism>
<reference evidence="2 4" key="2">
    <citation type="journal article" date="2013" name="Nature">
        <title>Insights into bilaterian evolution from three spiralian genomes.</title>
        <authorList>
            <person name="Simakov O."/>
            <person name="Marletaz F."/>
            <person name="Cho S.J."/>
            <person name="Edsinger-Gonzales E."/>
            <person name="Havlak P."/>
            <person name="Hellsten U."/>
            <person name="Kuo D.H."/>
            <person name="Larsson T."/>
            <person name="Lv J."/>
            <person name="Arendt D."/>
            <person name="Savage R."/>
            <person name="Osoegawa K."/>
            <person name="de Jong P."/>
            <person name="Grimwood J."/>
            <person name="Chapman J.A."/>
            <person name="Shapiro H."/>
            <person name="Aerts A."/>
            <person name="Otillar R.P."/>
            <person name="Terry A.Y."/>
            <person name="Boore J.L."/>
            <person name="Grigoriev I.V."/>
            <person name="Lindberg D.R."/>
            <person name="Seaver E.C."/>
            <person name="Weisblat D.A."/>
            <person name="Putnam N.H."/>
            <person name="Rokhsar D.S."/>
        </authorList>
    </citation>
    <scope>NUCLEOTIDE SEQUENCE</scope>
    <source>
        <strain evidence="2 4">I ESC-2004</strain>
    </source>
</reference>
<feature type="region of interest" description="Disordered" evidence="1">
    <location>
        <begin position="1"/>
        <end position="75"/>
    </location>
</feature>
<dbReference type="EnsemblMetazoa" id="CapteT206083">
    <property type="protein sequence ID" value="CapteP206083"/>
    <property type="gene ID" value="CapteG206083"/>
</dbReference>
<evidence type="ECO:0000313" key="2">
    <source>
        <dbReference type="EMBL" id="ELT97317.1"/>
    </source>
</evidence>
<evidence type="ECO:0000313" key="3">
    <source>
        <dbReference type="EnsemblMetazoa" id="CapteP206083"/>
    </source>
</evidence>
<name>R7TUU4_CAPTE</name>
<dbReference type="Proteomes" id="UP000014760">
    <property type="component" value="Unassembled WGS sequence"/>
</dbReference>
<dbReference type="EMBL" id="KB308597">
    <property type="protein sequence ID" value="ELT97317.1"/>
    <property type="molecule type" value="Genomic_DNA"/>
</dbReference>
<proteinExistence type="predicted"/>
<accession>R7TUU4</accession>
<evidence type="ECO:0000313" key="4">
    <source>
        <dbReference type="Proteomes" id="UP000014760"/>
    </source>
</evidence>
<protein>
    <submittedName>
        <fullName evidence="2 3">Uncharacterized protein</fullName>
    </submittedName>
</protein>
<keyword evidence="4" id="KW-1185">Reference proteome</keyword>
<reference evidence="4" key="1">
    <citation type="submission" date="2012-12" db="EMBL/GenBank/DDBJ databases">
        <authorList>
            <person name="Hellsten U."/>
            <person name="Grimwood J."/>
            <person name="Chapman J.A."/>
            <person name="Shapiro H."/>
            <person name="Aerts A."/>
            <person name="Otillar R.P."/>
            <person name="Terry A.Y."/>
            <person name="Boore J.L."/>
            <person name="Simakov O."/>
            <person name="Marletaz F."/>
            <person name="Cho S.-J."/>
            <person name="Edsinger-Gonzales E."/>
            <person name="Havlak P."/>
            <person name="Kuo D.-H."/>
            <person name="Larsson T."/>
            <person name="Lv J."/>
            <person name="Arendt D."/>
            <person name="Savage R."/>
            <person name="Osoegawa K."/>
            <person name="de Jong P."/>
            <person name="Lindberg D.R."/>
            <person name="Seaver E.C."/>
            <person name="Weisblat D.A."/>
            <person name="Putnam N.H."/>
            <person name="Grigoriev I.V."/>
            <person name="Rokhsar D.S."/>
        </authorList>
    </citation>
    <scope>NUCLEOTIDE SEQUENCE</scope>
    <source>
        <strain evidence="4">I ESC-2004</strain>
    </source>
</reference>
<dbReference type="AlphaFoldDB" id="R7TUU4"/>
<feature type="non-terminal residue" evidence="2">
    <location>
        <position position="102"/>
    </location>
</feature>
<evidence type="ECO:0000256" key="1">
    <source>
        <dbReference type="SAM" id="MobiDB-lite"/>
    </source>
</evidence>
<reference evidence="3" key="3">
    <citation type="submission" date="2015-06" db="UniProtKB">
        <authorList>
            <consortium name="EnsemblMetazoa"/>
        </authorList>
    </citation>
    <scope>IDENTIFICATION</scope>
</reference>
<dbReference type="HOGENOM" id="CLU_2284398_0_0_1"/>
<dbReference type="EMBL" id="AMQN01010963">
    <property type="status" value="NOT_ANNOTATED_CDS"/>
    <property type="molecule type" value="Genomic_DNA"/>
</dbReference>
<sequence length="102" mass="10660">MADDKASRKSASPEEASISEKDAAENNAEGSQEGIENSVVPANDEAVDGVEESTKGEDLGGEEAGEVVPTTDEMREEAILELEPLELSHHASPDPTVLTVAV</sequence>
<feature type="region of interest" description="Disordered" evidence="1">
    <location>
        <begin position="83"/>
        <end position="102"/>
    </location>
</feature>
<gene>
    <name evidence="2" type="ORF">CAPTEDRAFT_206083</name>
</gene>